<feature type="chain" id="PRO_5044621688" description="Lipoprotein" evidence="2">
    <location>
        <begin position="21"/>
        <end position="59"/>
    </location>
</feature>
<reference evidence="3 6" key="1">
    <citation type="submission" date="2018-05" db="EMBL/GenBank/DDBJ databases">
        <authorList>
            <consortium name="PulseNet: The National Subtyping Network for Foodborne Disease Surveillance"/>
            <person name="Tarr C.L."/>
            <person name="Trees E."/>
            <person name="Katz L.S."/>
            <person name="Carleton-Romer H.A."/>
            <person name="Stroika S."/>
            <person name="Kucerova Z."/>
            <person name="Roache K.F."/>
            <person name="Sabol A.L."/>
            <person name="Besser J."/>
            <person name="Gerner-Smidt P."/>
        </authorList>
    </citation>
    <scope>NUCLEOTIDE SEQUENCE [LARGE SCALE GENOMIC DNA]</scope>
    <source>
        <strain evidence="3 6">2016D-0221</strain>
        <strain evidence="4 5">PNUSAC001503</strain>
    </source>
</reference>
<organism evidence="3 6">
    <name type="scientific">Campylobacter fetus</name>
    <dbReference type="NCBI Taxonomy" id="196"/>
    <lineage>
        <taxon>Bacteria</taxon>
        <taxon>Pseudomonadati</taxon>
        <taxon>Campylobacterota</taxon>
        <taxon>Epsilonproteobacteria</taxon>
        <taxon>Campylobacterales</taxon>
        <taxon>Campylobacteraceae</taxon>
        <taxon>Campylobacter</taxon>
    </lineage>
</organism>
<dbReference type="Proteomes" id="UP000535509">
    <property type="component" value="Unassembled WGS sequence"/>
</dbReference>
<keyword evidence="2" id="KW-0732">Signal</keyword>
<protein>
    <recommendedName>
        <fullName evidence="7">Lipoprotein</fullName>
    </recommendedName>
</protein>
<gene>
    <name evidence="3" type="ORF">BVH53_01410</name>
    <name evidence="4" type="ORF">CX802_04400</name>
</gene>
<keyword evidence="5" id="KW-1185">Reference proteome</keyword>
<dbReference type="RefSeq" id="WP_002848275.1">
    <property type="nucleotide sequence ID" value="NZ_AABUZP020000024.1"/>
</dbReference>
<evidence type="ECO:0008006" key="7">
    <source>
        <dbReference type="Google" id="ProtNLM"/>
    </source>
</evidence>
<accession>A0A5L4IDN3</accession>
<evidence type="ECO:0000313" key="3">
    <source>
        <dbReference type="EMBL" id="EAI5407369.1"/>
    </source>
</evidence>
<evidence type="ECO:0000313" key="6">
    <source>
        <dbReference type="Proteomes" id="UP000557842"/>
    </source>
</evidence>
<evidence type="ECO:0000256" key="1">
    <source>
        <dbReference type="SAM" id="MobiDB-lite"/>
    </source>
</evidence>
<sequence>MKFVWLFAAFILFLSGCSNEEQKPVQNVVSETPPPDVPIAKSDANINIDKDFPPAPVAE</sequence>
<feature type="signal peptide" evidence="2">
    <location>
        <begin position="1"/>
        <end position="20"/>
    </location>
</feature>
<dbReference type="EMBL" id="AABTCC010000010">
    <property type="protein sequence ID" value="EAI8859085.1"/>
    <property type="molecule type" value="Genomic_DNA"/>
</dbReference>
<proteinExistence type="predicted"/>
<dbReference type="GeneID" id="61064069"/>
<feature type="region of interest" description="Disordered" evidence="1">
    <location>
        <begin position="39"/>
        <end position="59"/>
    </location>
</feature>
<name>A0A5L4IDN3_CAMFE</name>
<dbReference type="Proteomes" id="UP000557842">
    <property type="component" value="Unassembled WGS sequence"/>
</dbReference>
<comment type="caution">
    <text evidence="3">The sequence shown here is derived from an EMBL/GenBank/DDBJ whole genome shotgun (WGS) entry which is preliminary data.</text>
</comment>
<evidence type="ECO:0000313" key="4">
    <source>
        <dbReference type="EMBL" id="EAI8859085.1"/>
    </source>
</evidence>
<dbReference type="PROSITE" id="PS51257">
    <property type="entry name" value="PROKAR_LIPOPROTEIN"/>
    <property type="match status" value="1"/>
</dbReference>
<evidence type="ECO:0000313" key="5">
    <source>
        <dbReference type="Proteomes" id="UP000535509"/>
    </source>
</evidence>
<evidence type="ECO:0000256" key="2">
    <source>
        <dbReference type="SAM" id="SignalP"/>
    </source>
</evidence>
<dbReference type="AlphaFoldDB" id="A0A5L4IDN3"/>
<dbReference type="EMBL" id="AABQDW010000002">
    <property type="protein sequence ID" value="EAI5407369.1"/>
    <property type="molecule type" value="Genomic_DNA"/>
</dbReference>